<dbReference type="Gene3D" id="3.30.1240.10">
    <property type="match status" value="1"/>
</dbReference>
<evidence type="ECO:0000313" key="1">
    <source>
        <dbReference type="EMBL" id="MQS53173.1"/>
    </source>
</evidence>
<name>A0A5P0ZJA2_9LACO</name>
<dbReference type="InterPro" id="IPR023214">
    <property type="entry name" value="HAD_sf"/>
</dbReference>
<dbReference type="EMBL" id="VDFM01000012">
    <property type="protein sequence ID" value="MQS53173.1"/>
    <property type="molecule type" value="Genomic_DNA"/>
</dbReference>
<dbReference type="GO" id="GO:0016791">
    <property type="term" value="F:phosphatase activity"/>
    <property type="evidence" value="ECO:0007669"/>
    <property type="project" value="TreeGrafter"/>
</dbReference>
<dbReference type="RefSeq" id="WP_153383691.1">
    <property type="nucleotide sequence ID" value="NZ_VDFM01000012.1"/>
</dbReference>
<protein>
    <submittedName>
        <fullName evidence="1">HAD family hydrolase</fullName>
    </submittedName>
</protein>
<gene>
    <name evidence="1" type="ORF">FHL02_09080</name>
</gene>
<keyword evidence="1" id="KW-0378">Hydrolase</keyword>
<dbReference type="SFLD" id="SFLDG01140">
    <property type="entry name" value="C2.B:_Phosphomannomutase_and_P"/>
    <property type="match status" value="1"/>
</dbReference>
<dbReference type="SFLD" id="SFLDS00003">
    <property type="entry name" value="Haloacid_Dehalogenase"/>
    <property type="match status" value="1"/>
</dbReference>
<dbReference type="PANTHER" id="PTHR10000">
    <property type="entry name" value="PHOSPHOSERINE PHOSPHATASE"/>
    <property type="match status" value="1"/>
</dbReference>
<comment type="caution">
    <text evidence="1">The sequence shown here is derived from an EMBL/GenBank/DDBJ whole genome shotgun (WGS) entry which is preliminary data.</text>
</comment>
<evidence type="ECO:0000313" key="2">
    <source>
        <dbReference type="Proteomes" id="UP000380386"/>
    </source>
</evidence>
<dbReference type="InterPro" id="IPR006379">
    <property type="entry name" value="HAD-SF_hydro_IIB"/>
</dbReference>
<dbReference type="InterPro" id="IPR036412">
    <property type="entry name" value="HAD-like_sf"/>
</dbReference>
<dbReference type="GO" id="GO:0005829">
    <property type="term" value="C:cytosol"/>
    <property type="evidence" value="ECO:0007669"/>
    <property type="project" value="TreeGrafter"/>
</dbReference>
<dbReference type="SUPFAM" id="SSF56784">
    <property type="entry name" value="HAD-like"/>
    <property type="match status" value="1"/>
</dbReference>
<dbReference type="Proteomes" id="UP000380386">
    <property type="component" value="Unassembled WGS sequence"/>
</dbReference>
<proteinExistence type="predicted"/>
<dbReference type="Gene3D" id="3.40.50.1000">
    <property type="entry name" value="HAD superfamily/HAD-like"/>
    <property type="match status" value="1"/>
</dbReference>
<sequence>MIKHIFSDMDGTLLDKVGGISATNAQAIYRLNTPFTLVSARAPMEMDFAMDRLQLKDPQIAFNGGLIFEKNESGMDVLSENPIDNGTVETIFKLIKDEFPEISISWYGLEHWYSERNDQGTALESRFTNLLPDIVTQNEFLDSDDTRVFKIMMIIFDEEELQAVGKAILDLNSDLISIQRSGTYYIEVTSNKAVKSTGIQFIMDREGLKKDELVAFGDSQNDIPMFEAVGYPIVMDNAPKNIKELAKYVTLANHDDGISYAINNYLPTIQA</sequence>
<dbReference type="PROSITE" id="PS01229">
    <property type="entry name" value="COF_2"/>
    <property type="match status" value="1"/>
</dbReference>
<dbReference type="NCBIfam" id="TIGR00099">
    <property type="entry name" value="Cof-subfamily"/>
    <property type="match status" value="1"/>
</dbReference>
<dbReference type="OrthoDB" id="9790031at2"/>
<organism evidence="1 2">
    <name type="scientific">Companilactobacillus mishanensis</name>
    <dbReference type="NCBI Taxonomy" id="2486008"/>
    <lineage>
        <taxon>Bacteria</taxon>
        <taxon>Bacillati</taxon>
        <taxon>Bacillota</taxon>
        <taxon>Bacilli</taxon>
        <taxon>Lactobacillales</taxon>
        <taxon>Lactobacillaceae</taxon>
        <taxon>Companilactobacillus</taxon>
    </lineage>
</organism>
<dbReference type="NCBIfam" id="TIGR01484">
    <property type="entry name" value="HAD-SF-IIB"/>
    <property type="match status" value="1"/>
</dbReference>
<dbReference type="PANTHER" id="PTHR10000:SF8">
    <property type="entry name" value="HAD SUPERFAMILY HYDROLASE-LIKE, TYPE 3"/>
    <property type="match status" value="1"/>
</dbReference>
<dbReference type="GO" id="GO:0000287">
    <property type="term" value="F:magnesium ion binding"/>
    <property type="evidence" value="ECO:0007669"/>
    <property type="project" value="TreeGrafter"/>
</dbReference>
<dbReference type="InterPro" id="IPR000150">
    <property type="entry name" value="Cof"/>
</dbReference>
<reference evidence="1 2" key="1">
    <citation type="journal article" date="2019" name="Syst. Appl. Microbiol.">
        <title>Polyphasic characterization of two novel Lactobacillus spp. isolated from blown salami packages: Description of Lactobacillus halodurans sp. nov. and Lactobacillus salsicarnum sp. nov.</title>
        <authorList>
            <person name="Schuster J.A."/>
            <person name="Klingl A."/>
            <person name="Vogel R.F."/>
            <person name="Ehrmann M.A."/>
        </authorList>
    </citation>
    <scope>NUCLEOTIDE SEQUENCE [LARGE SCALE GENOMIC DNA]</scope>
    <source>
        <strain evidence="1 2">TMW 1.2118</strain>
    </source>
</reference>
<dbReference type="AlphaFoldDB" id="A0A5P0ZJA2"/>
<accession>A0A5P0ZJA2</accession>
<dbReference type="Pfam" id="PF08282">
    <property type="entry name" value="Hydrolase_3"/>
    <property type="match status" value="1"/>
</dbReference>